<dbReference type="Gene3D" id="1.20.58.60">
    <property type="match status" value="5"/>
</dbReference>
<dbReference type="GO" id="GO:0007026">
    <property type="term" value="P:negative regulation of microtubule depolymerization"/>
    <property type="evidence" value="ECO:0007669"/>
    <property type="project" value="UniProtKB-ARBA"/>
</dbReference>
<dbReference type="Pfam" id="PF00435">
    <property type="entry name" value="Spectrin"/>
    <property type="match status" value="5"/>
</dbReference>
<evidence type="ECO:0000256" key="3">
    <source>
        <dbReference type="ARBA" id="ARBA00022467"/>
    </source>
</evidence>
<dbReference type="Proteomes" id="UP000271098">
    <property type="component" value="Unassembled WGS sequence"/>
</dbReference>
<dbReference type="InterPro" id="IPR018159">
    <property type="entry name" value="Spectrin/alpha-actinin"/>
</dbReference>
<accession>A0A183E333</accession>
<evidence type="ECO:0000256" key="8">
    <source>
        <dbReference type="ARBA" id="ARBA00023212"/>
    </source>
</evidence>
<evidence type="ECO:0000256" key="5">
    <source>
        <dbReference type="ARBA" id="ARBA00022553"/>
    </source>
</evidence>
<keyword evidence="11" id="KW-1185">Reference proteome</keyword>
<keyword evidence="5" id="KW-0597">Phosphoprotein</keyword>
<evidence type="ECO:0000256" key="2">
    <source>
        <dbReference type="ARBA" id="ARBA00006826"/>
    </source>
</evidence>
<dbReference type="EMBL" id="UYRT01082356">
    <property type="protein sequence ID" value="VDN25883.1"/>
    <property type="molecule type" value="Genomic_DNA"/>
</dbReference>
<reference evidence="12" key="1">
    <citation type="submission" date="2016-06" db="UniProtKB">
        <authorList>
            <consortium name="WormBaseParasite"/>
        </authorList>
    </citation>
    <scope>IDENTIFICATION</scope>
</reference>
<organism evidence="12">
    <name type="scientific">Gongylonema pulchrum</name>
    <dbReference type="NCBI Taxonomy" id="637853"/>
    <lineage>
        <taxon>Eukaryota</taxon>
        <taxon>Metazoa</taxon>
        <taxon>Ecdysozoa</taxon>
        <taxon>Nematoda</taxon>
        <taxon>Chromadorea</taxon>
        <taxon>Rhabditida</taxon>
        <taxon>Spirurina</taxon>
        <taxon>Spiruromorpha</taxon>
        <taxon>Spiruroidea</taxon>
        <taxon>Gongylonematidae</taxon>
        <taxon>Gongylonema</taxon>
    </lineage>
</organism>
<comment type="subcellular location">
    <subcellularLocation>
        <location evidence="1">Cytoplasm</location>
        <location evidence="1">Cytoskeleton</location>
    </subcellularLocation>
</comment>
<dbReference type="FunFam" id="1.20.58.60:FF:000007">
    <property type="entry name" value="Spectrin alpha chain non-erythrocytic 1"/>
    <property type="match status" value="1"/>
</dbReference>
<dbReference type="AlphaFoldDB" id="A0A183E333"/>
<reference evidence="10 11" key="2">
    <citation type="submission" date="2018-11" db="EMBL/GenBank/DDBJ databases">
        <authorList>
            <consortium name="Pathogen Informatics"/>
        </authorList>
    </citation>
    <scope>NUCLEOTIDE SEQUENCE [LARGE SCALE GENOMIC DNA]</scope>
</reference>
<proteinExistence type="inferred from homology"/>
<evidence type="ECO:0000313" key="11">
    <source>
        <dbReference type="Proteomes" id="UP000271098"/>
    </source>
</evidence>
<dbReference type="InterPro" id="IPR002017">
    <property type="entry name" value="Spectrin_repeat"/>
</dbReference>
<dbReference type="GO" id="GO:0016328">
    <property type="term" value="C:lateral plasma membrane"/>
    <property type="evidence" value="ECO:0007669"/>
    <property type="project" value="UniProtKB-ARBA"/>
</dbReference>
<feature type="coiled-coil region" evidence="9">
    <location>
        <begin position="374"/>
        <end position="408"/>
    </location>
</feature>
<name>A0A183E333_9BILA</name>
<dbReference type="WBParaSite" id="GPUH_0001539401-mRNA-1">
    <property type="protein sequence ID" value="GPUH_0001539401-mRNA-1"/>
    <property type="gene ID" value="GPUH_0001539401"/>
</dbReference>
<dbReference type="GO" id="GO:0051693">
    <property type="term" value="P:actin filament capping"/>
    <property type="evidence" value="ECO:0007669"/>
    <property type="project" value="UniProtKB-KW"/>
</dbReference>
<evidence type="ECO:0000256" key="6">
    <source>
        <dbReference type="ARBA" id="ARBA00022737"/>
    </source>
</evidence>
<keyword evidence="8" id="KW-0206">Cytoskeleton</keyword>
<dbReference type="SUPFAM" id="SSF46966">
    <property type="entry name" value="Spectrin repeat"/>
    <property type="match status" value="5"/>
</dbReference>
<gene>
    <name evidence="10" type="ORF">GPUH_LOCUS15374</name>
</gene>
<comment type="similarity">
    <text evidence="2">Belongs to the spectrin family.</text>
</comment>
<dbReference type="FunFam" id="1.20.58.60:FF:000006">
    <property type="entry name" value="Spectrin alpha chain, non-erythrocytic 1"/>
    <property type="match status" value="1"/>
</dbReference>
<dbReference type="CDD" id="cd00176">
    <property type="entry name" value="SPEC"/>
    <property type="match status" value="3"/>
</dbReference>
<dbReference type="PANTHER" id="PTHR11915">
    <property type="entry name" value="SPECTRIN/FILAMIN RELATED CYTOSKELETAL PROTEIN"/>
    <property type="match status" value="1"/>
</dbReference>
<sequence length="591" mass="69149">MSFRNRLRVFPSAKISDSDSKSENLQNRRAEVLGHYAQFKEFARIKRDRLEEARQFQYFKRDADELEIWILEKLQTASEESFRDPTNLQAKIQKHEAFEAEVHAHSNAIAQLDKTGNDMIQHQHFASDIIKKRLNELHSLWDQLFFKLKDKGIKLQQALKLLQFIRQCDEVLYWIRDKEAFVTAEDFGQDLEHVEKRLNELHSLWDQLFFKLKDKGIKLQQALKLLQFIRQCDEVLYWIRDKEAFVTAEDFGQDLEHVEFFETEMKYFQVLQRKFEEFLKELGNHHYRITEVNQAADKLIEEGHTEHETINKKKDEVNEAWHRLNTLAATRREGLFGAHQVQRFNRDIDETLAWIGEKDATLSTDDYGRDLNNVQALQRKHEGTERDLAALDAKMNSLSNEAERLAQVHPDRADAIMAKMNEAKEQWGALKRKAQARKDGLDRSYNLHRFLADYRDLCSWINDMKAVISADELAKDVAGAEALLESHQEHRAETWMTKQEAFLANDDLGDSLDSVESLIKKHEDFEKSLAAQEEKINALDEFATKLIQGQHYAADDVARRRASLLDRRRQLMKKVSLFLLLCSCGFTGPDQ</sequence>
<dbReference type="GO" id="GO:0008017">
    <property type="term" value="F:microtubule binding"/>
    <property type="evidence" value="ECO:0007669"/>
    <property type="project" value="UniProtKB-ARBA"/>
</dbReference>
<evidence type="ECO:0000313" key="10">
    <source>
        <dbReference type="EMBL" id="VDN25883.1"/>
    </source>
</evidence>
<protein>
    <submittedName>
        <fullName evidence="12">Spectrin alpha chain</fullName>
    </submittedName>
</protein>
<evidence type="ECO:0000256" key="1">
    <source>
        <dbReference type="ARBA" id="ARBA00004245"/>
    </source>
</evidence>
<dbReference type="SMART" id="SM00150">
    <property type="entry name" value="SPEC"/>
    <property type="match status" value="5"/>
</dbReference>
<evidence type="ECO:0000256" key="4">
    <source>
        <dbReference type="ARBA" id="ARBA00022490"/>
    </source>
</evidence>
<evidence type="ECO:0000256" key="7">
    <source>
        <dbReference type="ARBA" id="ARBA00023203"/>
    </source>
</evidence>
<evidence type="ECO:0000256" key="9">
    <source>
        <dbReference type="SAM" id="Coils"/>
    </source>
</evidence>
<dbReference type="GO" id="GO:0005856">
    <property type="term" value="C:cytoskeleton"/>
    <property type="evidence" value="ECO:0007669"/>
    <property type="project" value="UniProtKB-SubCell"/>
</dbReference>
<keyword evidence="4" id="KW-0963">Cytoplasm</keyword>
<dbReference type="GO" id="GO:0003779">
    <property type="term" value="F:actin binding"/>
    <property type="evidence" value="ECO:0007669"/>
    <property type="project" value="UniProtKB-KW"/>
</dbReference>
<keyword evidence="6" id="KW-0677">Repeat</keyword>
<dbReference type="GO" id="GO:0042062">
    <property type="term" value="P:long-term strengthening of neuromuscular junction"/>
    <property type="evidence" value="ECO:0007669"/>
    <property type="project" value="UniProtKB-ARBA"/>
</dbReference>
<dbReference type="GO" id="GO:0045169">
    <property type="term" value="C:fusome"/>
    <property type="evidence" value="ECO:0007669"/>
    <property type="project" value="UniProtKB-ARBA"/>
</dbReference>
<keyword evidence="7" id="KW-0009">Actin-binding</keyword>
<keyword evidence="3" id="KW-0117">Actin capping</keyword>
<dbReference type="FunFam" id="1.20.58.60:FF:000020">
    <property type="entry name" value="Spectrin alpha chain, non-erythrocytic 1"/>
    <property type="match status" value="1"/>
</dbReference>
<evidence type="ECO:0000313" key="12">
    <source>
        <dbReference type="WBParaSite" id="GPUH_0001539401-mRNA-1"/>
    </source>
</evidence>
<keyword evidence="9" id="KW-0175">Coiled coil</keyword>
<dbReference type="OrthoDB" id="6018565at2759"/>